<keyword evidence="1" id="KW-1133">Transmembrane helix</keyword>
<dbReference type="AlphaFoldDB" id="A0A6B8M762"/>
<accession>A0A6B8M762</accession>
<evidence type="ECO:0000256" key="1">
    <source>
        <dbReference type="SAM" id="Phobius"/>
    </source>
</evidence>
<feature type="transmembrane region" description="Helical" evidence="1">
    <location>
        <begin position="59"/>
        <end position="80"/>
    </location>
</feature>
<protein>
    <submittedName>
        <fullName evidence="2">Uncharacterized protein</fullName>
    </submittedName>
</protein>
<dbReference type="KEGG" id="mpar:F7D14_08445"/>
<keyword evidence="1" id="KW-0812">Transmembrane</keyword>
<feature type="transmembrane region" description="Helical" evidence="1">
    <location>
        <begin position="109"/>
        <end position="130"/>
    </location>
</feature>
<gene>
    <name evidence="2" type="ORF">F7D14_08445</name>
</gene>
<keyword evidence="3" id="KW-1185">Reference proteome</keyword>
<reference evidence="2 3" key="1">
    <citation type="submission" date="2019-09" db="EMBL/GenBank/DDBJ databases">
        <title>Isolation and complete genome sequencing of Methylocystis species.</title>
        <authorList>
            <person name="Rumah B.L."/>
            <person name="Stead C.E."/>
            <person name="Stevens B.C."/>
            <person name="Minton N.P."/>
            <person name="Grosse-Honebrink A."/>
            <person name="Zhang Y."/>
        </authorList>
    </citation>
    <scope>NUCLEOTIDE SEQUENCE [LARGE SCALE GENOMIC DNA]</scope>
    <source>
        <strain evidence="2 3">BRCS2</strain>
    </source>
</reference>
<dbReference type="EMBL" id="CP044331">
    <property type="protein sequence ID" value="QGM97489.1"/>
    <property type="molecule type" value="Genomic_DNA"/>
</dbReference>
<dbReference type="RefSeq" id="WP_016921415.1">
    <property type="nucleotide sequence ID" value="NZ_CP044331.1"/>
</dbReference>
<feature type="transmembrane region" description="Helical" evidence="1">
    <location>
        <begin position="15"/>
        <end position="39"/>
    </location>
</feature>
<organism evidence="2 3">
    <name type="scientific">Methylocystis parvus</name>
    <dbReference type="NCBI Taxonomy" id="134"/>
    <lineage>
        <taxon>Bacteria</taxon>
        <taxon>Pseudomonadati</taxon>
        <taxon>Pseudomonadota</taxon>
        <taxon>Alphaproteobacteria</taxon>
        <taxon>Hyphomicrobiales</taxon>
        <taxon>Methylocystaceae</taxon>
        <taxon>Methylocystis</taxon>
    </lineage>
</organism>
<evidence type="ECO:0000313" key="2">
    <source>
        <dbReference type="EMBL" id="QGM97489.1"/>
    </source>
</evidence>
<dbReference type="Proteomes" id="UP000422569">
    <property type="component" value="Chromosome"/>
</dbReference>
<feature type="transmembrane region" description="Helical" evidence="1">
    <location>
        <begin position="150"/>
        <end position="170"/>
    </location>
</feature>
<evidence type="ECO:0000313" key="3">
    <source>
        <dbReference type="Proteomes" id="UP000422569"/>
    </source>
</evidence>
<name>A0A6B8M762_9HYPH</name>
<keyword evidence="1" id="KW-0472">Membrane</keyword>
<sequence>MQDEFAQLKFFEGTMVLFIILIPMLSMTGMFDLFCIGILDMIPLFSRSIHIGVLDYRQLCSYEALISVYAIISISGFWSYRRELALRIKLDRVKRGLEGSGVREAVVPLIWIFIGISSIFTMINIGVMVLSPSMPVDVNFELKTCILTMFGLNAQLMALSIIISLLPIWAGDSNVGITK</sequence>
<proteinExistence type="predicted"/>